<feature type="region of interest" description="Disordered" evidence="1">
    <location>
        <begin position="181"/>
        <end position="206"/>
    </location>
</feature>
<dbReference type="OrthoDB" id="7480128at2759"/>
<accession>A0A6J2KLA6</accession>
<gene>
    <name evidence="3" type="primary">LOC114251601</name>
</gene>
<evidence type="ECO:0000256" key="1">
    <source>
        <dbReference type="SAM" id="MobiDB-lite"/>
    </source>
</evidence>
<dbReference type="RefSeq" id="XP_028041727.1">
    <property type="nucleotide sequence ID" value="XM_028185926.1"/>
</dbReference>
<dbReference type="KEGG" id="bman:114251601"/>
<evidence type="ECO:0000313" key="3">
    <source>
        <dbReference type="RefSeq" id="XP_028041727.1"/>
    </source>
</evidence>
<protein>
    <submittedName>
        <fullName evidence="3">Uncharacterized protein LOC114251601</fullName>
    </submittedName>
</protein>
<reference evidence="3" key="1">
    <citation type="submission" date="2025-08" db="UniProtKB">
        <authorList>
            <consortium name="RefSeq"/>
        </authorList>
    </citation>
    <scope>IDENTIFICATION</scope>
    <source>
        <tissue evidence="3">Silk gland</tissue>
    </source>
</reference>
<dbReference type="GeneID" id="114251601"/>
<evidence type="ECO:0000313" key="2">
    <source>
        <dbReference type="Proteomes" id="UP000504629"/>
    </source>
</evidence>
<dbReference type="AlphaFoldDB" id="A0A6J2KLA6"/>
<dbReference type="Proteomes" id="UP000504629">
    <property type="component" value="Unplaced"/>
</dbReference>
<keyword evidence="2" id="KW-1185">Reference proteome</keyword>
<organism evidence="2 3">
    <name type="scientific">Bombyx mandarina</name>
    <name type="common">Wild silk moth</name>
    <name type="synonym">Wild silkworm</name>
    <dbReference type="NCBI Taxonomy" id="7092"/>
    <lineage>
        <taxon>Eukaryota</taxon>
        <taxon>Metazoa</taxon>
        <taxon>Ecdysozoa</taxon>
        <taxon>Arthropoda</taxon>
        <taxon>Hexapoda</taxon>
        <taxon>Insecta</taxon>
        <taxon>Pterygota</taxon>
        <taxon>Neoptera</taxon>
        <taxon>Endopterygota</taxon>
        <taxon>Lepidoptera</taxon>
        <taxon>Glossata</taxon>
        <taxon>Ditrysia</taxon>
        <taxon>Bombycoidea</taxon>
        <taxon>Bombycidae</taxon>
        <taxon>Bombycinae</taxon>
        <taxon>Bombyx</taxon>
    </lineage>
</organism>
<sequence length="206" mass="23720">MGPRGRNPGRDIPTENTVLDSGTDTVDRWRRAARSLAYAKWRERLLEELCRISATRQRTLEALVLVLEAWSDRRYGELSFRLTQVLSGHGCFGRYLWRVCGREPHPGCHQCGHPDDDAQHALEACPRWEHPRRNLVAVLGQDLSLRAVVARMVEDRSSWEAMAGFCDLVMVFREAEECEREWDPSSAPQRRRRDGRRVREAAAQPS</sequence>
<name>A0A6J2KLA6_BOMMA</name>
<proteinExistence type="predicted"/>